<keyword evidence="2" id="KW-1185">Reference proteome</keyword>
<dbReference type="EMBL" id="CP134188">
    <property type="protein sequence ID" value="WPB02808.1"/>
    <property type="molecule type" value="Genomic_DNA"/>
</dbReference>
<evidence type="ECO:0000313" key="1">
    <source>
        <dbReference type="EMBL" id="WPB02808.1"/>
    </source>
</evidence>
<dbReference type="GeneID" id="90644384"/>
<protein>
    <recommendedName>
        <fullName evidence="3">Disintegrin domain-containing protein</fullName>
    </recommendedName>
</protein>
<proteinExistence type="predicted"/>
<organism evidence="1 2">
    <name type="scientific">Cercospora beticola</name>
    <name type="common">Sugarbeet leaf spot fungus</name>
    <dbReference type="NCBI Taxonomy" id="122368"/>
    <lineage>
        <taxon>Eukaryota</taxon>
        <taxon>Fungi</taxon>
        <taxon>Dikarya</taxon>
        <taxon>Ascomycota</taxon>
        <taxon>Pezizomycotina</taxon>
        <taxon>Dothideomycetes</taxon>
        <taxon>Dothideomycetidae</taxon>
        <taxon>Mycosphaerellales</taxon>
        <taxon>Mycosphaerellaceae</taxon>
        <taxon>Cercospora</taxon>
    </lineage>
</organism>
<gene>
    <name evidence="1" type="ORF">RHO25_007444</name>
</gene>
<dbReference type="Gene3D" id="2.60.120.260">
    <property type="entry name" value="Galactose-binding domain-like"/>
    <property type="match status" value="1"/>
</dbReference>
<name>A0ABZ0NT90_CERBT</name>
<dbReference type="RefSeq" id="XP_065459019.1">
    <property type="nucleotide sequence ID" value="XM_065602947.1"/>
</dbReference>
<sequence>MGKCPNGQGCDPVVGECRQKCTTLGAIEQCGFDSGQVCDGTLCQQQPTECSVLNKRGSCSSQQQTCVQGECKEICRTGFPTGVCLDSTKQCINEQCQLPCSATNPTGACADRDATCSSSGQCQSSAVPRNGGFETPGGSPDTAAHWILQTALRRASTGAERANRAPSGNYFVSLYCASEAGRPNFPSSYDPQTAVASLNQAIPAGTPGGQFYSVSGKAAVVQITNAGCELFVDFGTRNADIGGFAYFDQVTEGTDYAPLYGEFYLYDTTTAITPLVIRMICTPTDTTSSFDAILNLDDIKIELAPYIP</sequence>
<reference evidence="1 2" key="1">
    <citation type="submission" date="2023-09" db="EMBL/GenBank/DDBJ databases">
        <title>Complete-Gapless Cercospora beticola genome.</title>
        <authorList>
            <person name="Wyatt N.A."/>
            <person name="Spanner R.E."/>
            <person name="Bolton M.D."/>
        </authorList>
    </citation>
    <scope>NUCLEOTIDE SEQUENCE [LARGE SCALE GENOMIC DNA]</scope>
    <source>
        <strain evidence="1">Cb09-40</strain>
    </source>
</reference>
<dbReference type="Proteomes" id="UP001302367">
    <property type="component" value="Chromosome 5"/>
</dbReference>
<evidence type="ECO:0008006" key="3">
    <source>
        <dbReference type="Google" id="ProtNLM"/>
    </source>
</evidence>
<evidence type="ECO:0000313" key="2">
    <source>
        <dbReference type="Proteomes" id="UP001302367"/>
    </source>
</evidence>
<accession>A0ABZ0NT90</accession>